<accession>A0A9P9J408</accession>
<dbReference type="AlphaFoldDB" id="A0A9P9J408"/>
<evidence type="ECO:0000256" key="1">
    <source>
        <dbReference type="SAM" id="MobiDB-lite"/>
    </source>
</evidence>
<reference evidence="2" key="1">
    <citation type="journal article" date="2021" name="Nat. Commun.">
        <title>Genetic determinants of endophytism in the Arabidopsis root mycobiome.</title>
        <authorList>
            <person name="Mesny F."/>
            <person name="Miyauchi S."/>
            <person name="Thiergart T."/>
            <person name="Pickel B."/>
            <person name="Atanasova L."/>
            <person name="Karlsson M."/>
            <person name="Huettel B."/>
            <person name="Barry K.W."/>
            <person name="Haridas S."/>
            <person name="Chen C."/>
            <person name="Bauer D."/>
            <person name="Andreopoulos W."/>
            <person name="Pangilinan J."/>
            <person name="LaButti K."/>
            <person name="Riley R."/>
            <person name="Lipzen A."/>
            <person name="Clum A."/>
            <person name="Drula E."/>
            <person name="Henrissat B."/>
            <person name="Kohler A."/>
            <person name="Grigoriev I.V."/>
            <person name="Martin F.M."/>
            <person name="Hacquard S."/>
        </authorList>
    </citation>
    <scope>NUCLEOTIDE SEQUENCE</scope>
    <source>
        <strain evidence="2">MPI-CAGE-AT-0021</strain>
    </source>
</reference>
<evidence type="ECO:0000313" key="2">
    <source>
        <dbReference type="EMBL" id="KAH7149089.1"/>
    </source>
</evidence>
<protein>
    <submittedName>
        <fullName evidence="2">Uncharacterized protein</fullName>
    </submittedName>
</protein>
<dbReference type="EMBL" id="JAGMUU010000007">
    <property type="protein sequence ID" value="KAH7149089.1"/>
    <property type="molecule type" value="Genomic_DNA"/>
</dbReference>
<organism evidence="2 3">
    <name type="scientific">Dactylonectria estremocensis</name>
    <dbReference type="NCBI Taxonomy" id="1079267"/>
    <lineage>
        <taxon>Eukaryota</taxon>
        <taxon>Fungi</taxon>
        <taxon>Dikarya</taxon>
        <taxon>Ascomycota</taxon>
        <taxon>Pezizomycotina</taxon>
        <taxon>Sordariomycetes</taxon>
        <taxon>Hypocreomycetidae</taxon>
        <taxon>Hypocreales</taxon>
        <taxon>Nectriaceae</taxon>
        <taxon>Dactylonectria</taxon>
    </lineage>
</organism>
<comment type="caution">
    <text evidence="2">The sequence shown here is derived from an EMBL/GenBank/DDBJ whole genome shotgun (WGS) entry which is preliminary data.</text>
</comment>
<sequence>MIGIEKLVASAQAHSSDDSCPPEATLSDEQDLPLPGDPPTSNPVPEDAGADGEVIDKTASSSMFPLDGPAAFEEADKLSFPANAFQASWTRGFYTDKGIKLSIALSYIGGVYDWVQESEQ</sequence>
<name>A0A9P9J408_9HYPO</name>
<gene>
    <name evidence="2" type="ORF">B0J13DRAFT_523737</name>
</gene>
<feature type="region of interest" description="Disordered" evidence="1">
    <location>
        <begin position="9"/>
        <end position="53"/>
    </location>
</feature>
<evidence type="ECO:0000313" key="3">
    <source>
        <dbReference type="Proteomes" id="UP000717696"/>
    </source>
</evidence>
<proteinExistence type="predicted"/>
<dbReference type="Proteomes" id="UP000717696">
    <property type="component" value="Unassembled WGS sequence"/>
</dbReference>
<keyword evidence="3" id="KW-1185">Reference proteome</keyword>